<dbReference type="RefSeq" id="XP_016984116.1">
    <property type="nucleotide sequence ID" value="XM_017128627.1"/>
</dbReference>
<proteinExistence type="predicted"/>
<dbReference type="AlphaFoldDB" id="A0A6P4FF05"/>
<organism evidence="1">
    <name type="scientific">Drosophila rhopaloa</name>
    <name type="common">Fruit fly</name>
    <dbReference type="NCBI Taxonomy" id="1041015"/>
    <lineage>
        <taxon>Eukaryota</taxon>
        <taxon>Metazoa</taxon>
        <taxon>Ecdysozoa</taxon>
        <taxon>Arthropoda</taxon>
        <taxon>Hexapoda</taxon>
        <taxon>Insecta</taxon>
        <taxon>Pterygota</taxon>
        <taxon>Neoptera</taxon>
        <taxon>Endopterygota</taxon>
        <taxon>Diptera</taxon>
        <taxon>Brachycera</taxon>
        <taxon>Muscomorpha</taxon>
        <taxon>Ephydroidea</taxon>
        <taxon>Drosophilidae</taxon>
        <taxon>Drosophila</taxon>
        <taxon>Sophophora</taxon>
    </lineage>
</organism>
<reference evidence="1" key="1">
    <citation type="submission" date="2025-08" db="UniProtKB">
        <authorList>
            <consortium name="RefSeq"/>
        </authorList>
    </citation>
    <scope>IDENTIFICATION</scope>
</reference>
<sequence>MQNTNKMEANVDFSRISSKLYKKYPQHVKNLKDVCVSKTVMKPGEFFDSLQQMMEEEAATTTPSKDLSSVAEYAELFKTLEEYPANLQKVPKKRELQRTNSTILRGPDESVATAINTSNVSLSLTRLEEQRSAVDVYNDFKAFQRKLAKIYDEATALDTTESIYKQKLVQLHGFAQQLEKLMPTDGESPPDAFTLEQQRTLQTIAANMEQLNYLRSNSLQLPNPTEILANGSLAARLEMFVEVLTYTLLEISSYNMALI</sequence>
<accession>A0A6P4FF05</accession>
<dbReference type="RefSeq" id="XP_016984116.2">
    <property type="nucleotide sequence ID" value="XM_017128627.2"/>
</dbReference>
<protein>
    <submittedName>
        <fullName evidence="1">Uncharacterized protein LOC108048139</fullName>
    </submittedName>
</protein>
<dbReference type="OrthoDB" id="7883350at2759"/>
<gene>
    <name evidence="1" type="primary">LOC108048139</name>
</gene>
<name>A0A6P4FF05_DRORH</name>
<evidence type="ECO:0000313" key="1">
    <source>
        <dbReference type="RefSeq" id="XP_016984116.1"/>
    </source>
</evidence>